<gene>
    <name evidence="4" type="ORF">SNAT2548_LOCUS8531</name>
</gene>
<organism evidence="4 5">
    <name type="scientific">Symbiodinium natans</name>
    <dbReference type="NCBI Taxonomy" id="878477"/>
    <lineage>
        <taxon>Eukaryota</taxon>
        <taxon>Sar</taxon>
        <taxon>Alveolata</taxon>
        <taxon>Dinophyceae</taxon>
        <taxon>Suessiales</taxon>
        <taxon>Symbiodiniaceae</taxon>
        <taxon>Symbiodinium</taxon>
    </lineage>
</organism>
<dbReference type="SUPFAM" id="SSF81606">
    <property type="entry name" value="PP2C-like"/>
    <property type="match status" value="1"/>
</dbReference>
<dbReference type="OrthoDB" id="10264738at2759"/>
<protein>
    <recommendedName>
        <fullName evidence="3">PPM-type phosphatase domain-containing protein</fullName>
    </recommendedName>
</protein>
<keyword evidence="2" id="KW-0812">Transmembrane</keyword>
<dbReference type="InterPro" id="IPR036457">
    <property type="entry name" value="PPM-type-like_dom_sf"/>
</dbReference>
<dbReference type="PANTHER" id="PTHR13832">
    <property type="entry name" value="PROTEIN PHOSPHATASE 2C"/>
    <property type="match status" value="1"/>
</dbReference>
<dbReference type="AlphaFoldDB" id="A0A812K5R0"/>
<dbReference type="EMBL" id="CAJNDS010000635">
    <property type="protein sequence ID" value="CAE7224206.1"/>
    <property type="molecule type" value="Genomic_DNA"/>
</dbReference>
<keyword evidence="5" id="KW-1185">Reference proteome</keyword>
<proteinExistence type="predicted"/>
<feature type="domain" description="PPM-type phosphatase" evidence="3">
    <location>
        <begin position="96"/>
        <end position="386"/>
    </location>
</feature>
<comment type="caution">
    <text evidence="4">The sequence shown here is derived from an EMBL/GenBank/DDBJ whole genome shotgun (WGS) entry which is preliminary data.</text>
</comment>
<reference evidence="4" key="1">
    <citation type="submission" date="2021-02" db="EMBL/GenBank/DDBJ databases">
        <authorList>
            <person name="Dougan E. K."/>
            <person name="Rhodes N."/>
            <person name="Thang M."/>
            <person name="Chan C."/>
        </authorList>
    </citation>
    <scope>NUCLEOTIDE SEQUENCE</scope>
</reference>
<keyword evidence="2" id="KW-0472">Membrane</keyword>
<accession>A0A812K5R0</accession>
<feature type="transmembrane region" description="Helical" evidence="2">
    <location>
        <begin position="47"/>
        <end position="66"/>
    </location>
</feature>
<keyword evidence="2" id="KW-1133">Transmembrane helix</keyword>
<dbReference type="Proteomes" id="UP000604046">
    <property type="component" value="Unassembled WGS sequence"/>
</dbReference>
<dbReference type="PROSITE" id="PS51257">
    <property type="entry name" value="PROKAR_LIPOPROTEIN"/>
    <property type="match status" value="1"/>
</dbReference>
<dbReference type="SMART" id="SM00332">
    <property type="entry name" value="PP2Cc"/>
    <property type="match status" value="1"/>
</dbReference>
<evidence type="ECO:0000313" key="4">
    <source>
        <dbReference type="EMBL" id="CAE7224206.1"/>
    </source>
</evidence>
<feature type="transmembrane region" description="Helical" evidence="2">
    <location>
        <begin position="16"/>
        <end position="35"/>
    </location>
</feature>
<dbReference type="CDD" id="cd00143">
    <property type="entry name" value="PP2Cc"/>
    <property type="match status" value="1"/>
</dbReference>
<feature type="region of interest" description="Disordered" evidence="1">
    <location>
        <begin position="389"/>
        <end position="411"/>
    </location>
</feature>
<dbReference type="Gene3D" id="3.60.40.10">
    <property type="entry name" value="PPM-type phosphatase domain"/>
    <property type="match status" value="1"/>
</dbReference>
<dbReference type="Pfam" id="PF00481">
    <property type="entry name" value="PP2C"/>
    <property type="match status" value="1"/>
</dbReference>
<sequence>MGQAERRSFPFLSWPWTPFLMACLSRAVLSLYVLFLIEDKVIGLAPVLLRSGCFYAVAALFTTWVLRQVFSLCTVQPTPDLRVHVESGSFRDNSVSWVSAEMRGWRENMEDAHVAAELCKDAFEDALLFAVLDGHGGSEVSTLASKLLTREMEACRRKIHNGKTSQAELLAEVIRQSLPRLDEKLRSGSWGIGWLFPGVLHPFAACGSTCVTAAVDFVGREVIVGNVGDSRALLIRDGKAIALSEDHKPENPIERNRIRAAGGQVIKIGPCHRVDGNLNLSRAFGDFNYKSTANLPAEKQKVIAFPDVTRTAFRGWPQELLVLACDGLFERCSNQDIANLIWPRLKMAMPLEQIATEVLHACCARSSRGRPIEEGTDNETIILIRLPSDSRVDGAGPAGPTSGTEEPLASGQRVRVQNLESEAGQKLNGLEGTVEGAGSCEGRYSVRLSGVPEAKSLKAENLAPIPPIQAC</sequence>
<evidence type="ECO:0000256" key="1">
    <source>
        <dbReference type="SAM" id="MobiDB-lite"/>
    </source>
</evidence>
<dbReference type="InterPro" id="IPR001932">
    <property type="entry name" value="PPM-type_phosphatase-like_dom"/>
</dbReference>
<evidence type="ECO:0000313" key="5">
    <source>
        <dbReference type="Proteomes" id="UP000604046"/>
    </source>
</evidence>
<name>A0A812K5R0_9DINO</name>
<dbReference type="PROSITE" id="PS51746">
    <property type="entry name" value="PPM_2"/>
    <property type="match status" value="1"/>
</dbReference>
<evidence type="ECO:0000256" key="2">
    <source>
        <dbReference type="SAM" id="Phobius"/>
    </source>
</evidence>
<dbReference type="PANTHER" id="PTHR13832:SF827">
    <property type="entry name" value="PROTEIN PHOSPHATASE 1L"/>
    <property type="match status" value="1"/>
</dbReference>
<dbReference type="InterPro" id="IPR015655">
    <property type="entry name" value="PP2C"/>
</dbReference>
<evidence type="ECO:0000259" key="3">
    <source>
        <dbReference type="PROSITE" id="PS51746"/>
    </source>
</evidence>
<dbReference type="GO" id="GO:0004722">
    <property type="term" value="F:protein serine/threonine phosphatase activity"/>
    <property type="evidence" value="ECO:0007669"/>
    <property type="project" value="InterPro"/>
</dbReference>
<dbReference type="SMART" id="SM00331">
    <property type="entry name" value="PP2C_SIG"/>
    <property type="match status" value="1"/>
</dbReference>